<organism evidence="1 2">
    <name type="scientific">Aspergillus avenaceus</name>
    <dbReference type="NCBI Taxonomy" id="36643"/>
    <lineage>
        <taxon>Eukaryota</taxon>
        <taxon>Fungi</taxon>
        <taxon>Dikarya</taxon>
        <taxon>Ascomycota</taxon>
        <taxon>Pezizomycotina</taxon>
        <taxon>Eurotiomycetes</taxon>
        <taxon>Eurotiomycetidae</taxon>
        <taxon>Eurotiales</taxon>
        <taxon>Aspergillaceae</taxon>
        <taxon>Aspergillus</taxon>
        <taxon>Aspergillus subgen. Circumdati</taxon>
    </lineage>
</organism>
<dbReference type="AlphaFoldDB" id="A0A5N6TKM6"/>
<accession>A0A5N6TKM6</accession>
<gene>
    <name evidence="1" type="ORF">BDV25DRAFT_162017</name>
</gene>
<keyword evidence="2" id="KW-1185">Reference proteome</keyword>
<reference evidence="1 2" key="1">
    <citation type="submission" date="2019-04" db="EMBL/GenBank/DDBJ databases">
        <title>Friends and foes A comparative genomics study of 23 Aspergillus species from section Flavi.</title>
        <authorList>
            <consortium name="DOE Joint Genome Institute"/>
            <person name="Kjaerbolling I."/>
            <person name="Vesth T."/>
            <person name="Frisvad J.C."/>
            <person name="Nybo J.L."/>
            <person name="Theobald S."/>
            <person name="Kildgaard S."/>
            <person name="Isbrandt T."/>
            <person name="Kuo A."/>
            <person name="Sato A."/>
            <person name="Lyhne E.K."/>
            <person name="Kogle M.E."/>
            <person name="Wiebenga A."/>
            <person name="Kun R.S."/>
            <person name="Lubbers R.J."/>
            <person name="Makela M.R."/>
            <person name="Barry K."/>
            <person name="Chovatia M."/>
            <person name="Clum A."/>
            <person name="Daum C."/>
            <person name="Haridas S."/>
            <person name="He G."/>
            <person name="LaButti K."/>
            <person name="Lipzen A."/>
            <person name="Mondo S."/>
            <person name="Riley R."/>
            <person name="Salamov A."/>
            <person name="Simmons B.A."/>
            <person name="Magnuson J.K."/>
            <person name="Henrissat B."/>
            <person name="Mortensen U.H."/>
            <person name="Larsen T.O."/>
            <person name="Devries R.P."/>
            <person name="Grigoriev I.V."/>
            <person name="Machida M."/>
            <person name="Baker S.E."/>
            <person name="Andersen M.R."/>
        </authorList>
    </citation>
    <scope>NUCLEOTIDE SEQUENCE [LARGE SCALE GENOMIC DNA]</scope>
    <source>
        <strain evidence="1 2">IBT 18842</strain>
    </source>
</reference>
<dbReference type="Proteomes" id="UP000325780">
    <property type="component" value="Unassembled WGS sequence"/>
</dbReference>
<protein>
    <submittedName>
        <fullName evidence="1">Uncharacterized protein</fullName>
    </submittedName>
</protein>
<evidence type="ECO:0000313" key="1">
    <source>
        <dbReference type="EMBL" id="KAE8146669.1"/>
    </source>
</evidence>
<name>A0A5N6TKM6_ASPAV</name>
<dbReference type="EMBL" id="ML742248">
    <property type="protein sequence ID" value="KAE8146669.1"/>
    <property type="molecule type" value="Genomic_DNA"/>
</dbReference>
<proteinExistence type="predicted"/>
<evidence type="ECO:0000313" key="2">
    <source>
        <dbReference type="Proteomes" id="UP000325780"/>
    </source>
</evidence>
<sequence>MLSCWIKAVKNPFATAAIAALFMRDKASSVVDQFEKENQEQGTSSFKDAMKPRKCDDPSAHCKTPRCLKEINAIL</sequence>